<reference evidence="2" key="1">
    <citation type="submission" date="2016-10" db="EMBL/GenBank/DDBJ databases">
        <authorList>
            <person name="Varghese N."/>
            <person name="Submissions S."/>
        </authorList>
    </citation>
    <scope>NUCLEOTIDE SEQUENCE [LARGE SCALE GENOMIC DNA]</scope>
    <source>
        <strain evidence="2">DSM 4002</strain>
    </source>
</reference>
<dbReference type="eggNOG" id="COG0322">
    <property type="taxonomic scope" value="Bacteria"/>
</dbReference>
<accession>A0A1I4R853</accession>
<keyword evidence="2" id="KW-1185">Reference proteome</keyword>
<dbReference type="AlphaFoldDB" id="A0A1I4R853"/>
<organism evidence="1 2">
    <name type="scientific">Flavobacterium succinicans</name>
    <dbReference type="NCBI Taxonomy" id="29536"/>
    <lineage>
        <taxon>Bacteria</taxon>
        <taxon>Pseudomonadati</taxon>
        <taxon>Bacteroidota</taxon>
        <taxon>Flavobacteriia</taxon>
        <taxon>Flavobacteriales</taxon>
        <taxon>Flavobacteriaceae</taxon>
        <taxon>Flavobacterium</taxon>
    </lineage>
</organism>
<proteinExistence type="predicted"/>
<protein>
    <recommendedName>
        <fullName evidence="3">DUF4837 domain-containing protein</fullName>
    </recommendedName>
</protein>
<dbReference type="InterPro" id="IPR032286">
    <property type="entry name" value="DUF4837"/>
</dbReference>
<gene>
    <name evidence="1" type="ORF">SAMN05444143_101242</name>
</gene>
<name>A0A1I4R853_9FLAO</name>
<evidence type="ECO:0008006" key="3">
    <source>
        <dbReference type="Google" id="ProtNLM"/>
    </source>
</evidence>
<evidence type="ECO:0000313" key="2">
    <source>
        <dbReference type="Proteomes" id="UP000182961"/>
    </source>
</evidence>
<dbReference type="Proteomes" id="UP000182961">
    <property type="component" value="Unassembled WGS sequence"/>
</dbReference>
<evidence type="ECO:0000313" key="1">
    <source>
        <dbReference type="EMBL" id="SFM48482.1"/>
    </source>
</evidence>
<sequence>MGFIFNFKIMNKAHFLYLLFFTFIISCSKKQDNVLRESSGDINTISVIMNDALWNGEVGDTLRNKFAAPVIGLPQEEPLFTLNQYADKLVEGFITDSRSIIVIKKGKNTFFEIKKNKYATPQTVFHLSGSTTDTLLYLLEKHAPEMIQTLKKGEIEVVQKNNREALLNPKIFKNKFQIEIEVPETFTYALQKPRLIWLKKEITSGSMSLLLYHVPLETISSKDPIGSIIKMRDSIGNLYIKGKDIQMPMITEKGYAPYLSTIQLDNCTTYESKGTWELKNDFMSGPFINYVIFDKEYRRLMVIEGFCYSPADDKRDVMFELESIIKSVKIIKRKK</sequence>
<dbReference type="Pfam" id="PF16125">
    <property type="entry name" value="DUF4837"/>
    <property type="match status" value="1"/>
</dbReference>
<dbReference type="EMBL" id="FOUT01000001">
    <property type="protein sequence ID" value="SFM48482.1"/>
    <property type="molecule type" value="Genomic_DNA"/>
</dbReference>